<dbReference type="EMBL" id="VVYW01000002">
    <property type="protein sequence ID" value="KAA5410833.1"/>
    <property type="molecule type" value="Genomic_DNA"/>
</dbReference>
<dbReference type="EMBL" id="VVYV01000060">
    <property type="protein sequence ID" value="KAA5412910.1"/>
    <property type="molecule type" value="Genomic_DNA"/>
</dbReference>
<organism evidence="2 4">
    <name type="scientific">Bacteroides cellulosilyticus</name>
    <dbReference type="NCBI Taxonomy" id="246787"/>
    <lineage>
        <taxon>Bacteria</taxon>
        <taxon>Pseudomonadati</taxon>
        <taxon>Bacteroidota</taxon>
        <taxon>Bacteroidia</taxon>
        <taxon>Bacteroidales</taxon>
        <taxon>Bacteroidaceae</taxon>
        <taxon>Bacteroides</taxon>
    </lineage>
</organism>
<name>A0A3D6AQR6_9BACE</name>
<accession>A0A3D6AQR6</accession>
<sequence length="63" mass="7124">MFAGIRERTAGSRCHIAGGLQGWEGNKDRGDKLKAGPVWDFDWGTFVPGVRSNWIDHRTKYFA</sequence>
<evidence type="ECO:0000313" key="1">
    <source>
        <dbReference type="EMBL" id="KAA5410833.1"/>
    </source>
</evidence>
<evidence type="ECO:0000313" key="4">
    <source>
        <dbReference type="Proteomes" id="UP000448877"/>
    </source>
</evidence>
<protein>
    <submittedName>
        <fullName evidence="2">Uncharacterized protein</fullName>
    </submittedName>
</protein>
<gene>
    <name evidence="2" type="ORF">F2Y81_24510</name>
    <name evidence="1" type="ORF">F2Y86_02815</name>
</gene>
<proteinExistence type="predicted"/>
<evidence type="ECO:0000313" key="2">
    <source>
        <dbReference type="EMBL" id="KAA5412910.1"/>
    </source>
</evidence>
<dbReference type="Proteomes" id="UP000448877">
    <property type="component" value="Unassembled WGS sequence"/>
</dbReference>
<dbReference type="Proteomes" id="UP000325055">
    <property type="component" value="Unassembled WGS sequence"/>
</dbReference>
<comment type="caution">
    <text evidence="2">The sequence shown here is derived from an EMBL/GenBank/DDBJ whole genome shotgun (WGS) entry which is preliminary data.</text>
</comment>
<evidence type="ECO:0000313" key="3">
    <source>
        <dbReference type="Proteomes" id="UP000325055"/>
    </source>
</evidence>
<dbReference type="AlphaFoldDB" id="A0A3D6AQR6"/>
<reference evidence="3 4" key="1">
    <citation type="journal article" date="2019" name="Nat. Med.">
        <title>A library of human gut bacterial isolates paired with longitudinal multiomics data enables mechanistic microbiome research.</title>
        <authorList>
            <person name="Poyet M."/>
            <person name="Groussin M."/>
            <person name="Gibbons S.M."/>
            <person name="Avila-Pacheco J."/>
            <person name="Jiang X."/>
            <person name="Kearney S.M."/>
            <person name="Perrotta A.R."/>
            <person name="Berdy B."/>
            <person name="Zhao S."/>
            <person name="Lieberman T.D."/>
            <person name="Swanson P.K."/>
            <person name="Smith M."/>
            <person name="Roesemann S."/>
            <person name="Alexander J.E."/>
            <person name="Rich S.A."/>
            <person name="Livny J."/>
            <person name="Vlamakis H."/>
            <person name="Clish C."/>
            <person name="Bullock K."/>
            <person name="Deik A."/>
            <person name="Scott J."/>
            <person name="Pierce K.A."/>
            <person name="Xavier R.J."/>
            <person name="Alm E.J."/>
        </authorList>
    </citation>
    <scope>NUCLEOTIDE SEQUENCE [LARGE SCALE GENOMIC DNA]</scope>
    <source>
        <strain evidence="2 4">BIOML-A6</strain>
        <strain evidence="1 3">BIOML-A7</strain>
    </source>
</reference>
<dbReference type="GeneID" id="66305665"/>
<dbReference type="RefSeq" id="WP_007211628.1">
    <property type="nucleotide sequence ID" value="NZ_CABMLT010000003.1"/>
</dbReference>